<evidence type="ECO:0000256" key="4">
    <source>
        <dbReference type="ARBA" id="ARBA00023136"/>
    </source>
</evidence>
<organism evidence="7">
    <name type="scientific">Picocystis salinarum</name>
    <dbReference type="NCBI Taxonomy" id="88271"/>
    <lineage>
        <taxon>Eukaryota</taxon>
        <taxon>Viridiplantae</taxon>
        <taxon>Chlorophyta</taxon>
        <taxon>Picocystophyceae</taxon>
        <taxon>Picocystales</taxon>
        <taxon>Picocystaceae</taxon>
        <taxon>Picocystis</taxon>
    </lineage>
</organism>
<dbReference type="InterPro" id="IPR004263">
    <property type="entry name" value="Exostosin"/>
</dbReference>
<comment type="subcellular location">
    <subcellularLocation>
        <location evidence="1">Membrane</location>
    </subcellularLocation>
</comment>
<evidence type="ECO:0000313" key="7">
    <source>
        <dbReference type="EMBL" id="CAE0607023.1"/>
    </source>
</evidence>
<comment type="similarity">
    <text evidence="2">Belongs to the glycosyltransferase 64 family.</text>
</comment>
<accession>A0A7S3UAL9</accession>
<dbReference type="GO" id="GO:0016020">
    <property type="term" value="C:membrane"/>
    <property type="evidence" value="ECO:0007669"/>
    <property type="project" value="UniProtKB-SubCell"/>
</dbReference>
<dbReference type="GO" id="GO:0016757">
    <property type="term" value="F:glycosyltransferase activity"/>
    <property type="evidence" value="ECO:0007669"/>
    <property type="project" value="InterPro"/>
</dbReference>
<evidence type="ECO:0000256" key="3">
    <source>
        <dbReference type="ARBA" id="ARBA00022679"/>
    </source>
</evidence>
<gene>
    <name evidence="7" type="ORF">PSAL00342_LOCUS840</name>
</gene>
<dbReference type="EMBL" id="HBIS01000973">
    <property type="protein sequence ID" value="CAE0607023.1"/>
    <property type="molecule type" value="Transcribed_RNA"/>
</dbReference>
<dbReference type="PANTHER" id="PTHR48261:SF2">
    <property type="entry name" value="ACETYLGLUCOSAMINYLTRANSFERASE"/>
    <property type="match status" value="1"/>
</dbReference>
<keyword evidence="5" id="KW-1015">Disulfide bond</keyword>
<dbReference type="AlphaFoldDB" id="A0A7S3UAL9"/>
<keyword evidence="4" id="KW-0472">Membrane</keyword>
<name>A0A7S3UAL9_9CHLO</name>
<dbReference type="PANTHER" id="PTHR48261">
    <property type="entry name" value="ACETYLGLUCOSAMINYLTRANSFERASE"/>
    <property type="match status" value="1"/>
</dbReference>
<dbReference type="InterPro" id="IPR015338">
    <property type="entry name" value="GT64_dom"/>
</dbReference>
<sequence>MGWNCREERVQERERFGAIHQERRGLAMESNRTRRLVVVTLFAIQVTFRAGADSNGESSKNGTSGTTWTTPSMSVVLLTIYDNSFARIVRHYAAMPFVTDILVVWNNLDKGPPFVNGSFRVPVTVVLETKNTLNNRYKHANMLQNDLAFLTDDDILLDFRTLQYASRFLATDPLAVVGFFPRQVAYEENGWKYGARGNLKEVFHMTTGRAHLLRARWMNAFTSLPSNLLDFIDKNKPTCEDITLHFLIANTTSSTLIFVKPCSPVVLRRRGMSKRTRHWWVRRSACLNRLSTAFGGMLLRNNTKKYFCADYLEEEHRTKQNRTLESPVLAPGN</sequence>
<evidence type="ECO:0000256" key="5">
    <source>
        <dbReference type="ARBA" id="ARBA00023157"/>
    </source>
</evidence>
<dbReference type="Pfam" id="PF09258">
    <property type="entry name" value="Glyco_transf_64"/>
    <property type="match status" value="1"/>
</dbReference>
<evidence type="ECO:0000259" key="6">
    <source>
        <dbReference type="Pfam" id="PF09258"/>
    </source>
</evidence>
<evidence type="ECO:0000256" key="1">
    <source>
        <dbReference type="ARBA" id="ARBA00004370"/>
    </source>
</evidence>
<keyword evidence="3" id="KW-0808">Transferase</keyword>
<feature type="domain" description="Glycosyl transferase 64" evidence="6">
    <location>
        <begin position="83"/>
        <end position="303"/>
    </location>
</feature>
<proteinExistence type="inferred from homology"/>
<dbReference type="Gene3D" id="3.90.550.10">
    <property type="entry name" value="Spore Coat Polysaccharide Biosynthesis Protein SpsA, Chain A"/>
    <property type="match status" value="1"/>
</dbReference>
<dbReference type="SUPFAM" id="SSF53448">
    <property type="entry name" value="Nucleotide-diphospho-sugar transferases"/>
    <property type="match status" value="1"/>
</dbReference>
<reference evidence="7" key="1">
    <citation type="submission" date="2021-01" db="EMBL/GenBank/DDBJ databases">
        <authorList>
            <person name="Corre E."/>
            <person name="Pelletier E."/>
            <person name="Niang G."/>
            <person name="Scheremetjew M."/>
            <person name="Finn R."/>
            <person name="Kale V."/>
            <person name="Holt S."/>
            <person name="Cochrane G."/>
            <person name="Meng A."/>
            <person name="Brown T."/>
            <person name="Cohen L."/>
        </authorList>
    </citation>
    <scope>NUCLEOTIDE SEQUENCE</scope>
    <source>
        <strain evidence="7">CCMP1897</strain>
    </source>
</reference>
<protein>
    <recommendedName>
        <fullName evidence="6">Glycosyl transferase 64 domain-containing protein</fullName>
    </recommendedName>
</protein>
<evidence type="ECO:0000256" key="2">
    <source>
        <dbReference type="ARBA" id="ARBA00008700"/>
    </source>
</evidence>
<dbReference type="InterPro" id="IPR029044">
    <property type="entry name" value="Nucleotide-diphossugar_trans"/>
</dbReference>